<gene>
    <name evidence="1" type="ORF">Ami3637_16755</name>
</gene>
<protein>
    <submittedName>
        <fullName evidence="1">Uncharacterized protein</fullName>
    </submittedName>
</protein>
<dbReference type="Proteomes" id="UP000463883">
    <property type="component" value="Chromosome"/>
</dbReference>
<dbReference type="RefSeq" id="WP_162363576.1">
    <property type="nucleotide sequence ID" value="NZ_CP047591.1"/>
</dbReference>
<sequence>MKFRISEQIELVIEKVLVQLDVPLMLSCRDKENNLYIALCVEEEEEYTRYLVVRSSNTKLAQMLSDKITMRELFSDKEYPIAWFCDLSVDGQLKNVVSYDGKIKDAYLPLENEYFENENEDLFKYVEKLENCDCVSFNFLVDYEFKEELYKNYYDQIASIKNWEKYDTIFKFTENMYKNEISELFCKLEDEEINSLISTINKNINLHNNCIGKFVKRTTELTKVAYMAS</sequence>
<dbReference type="KEGG" id="amic:Ami3637_16755"/>
<evidence type="ECO:0000313" key="2">
    <source>
        <dbReference type="Proteomes" id="UP000463883"/>
    </source>
</evidence>
<name>A0A6P1MMC3_9FIRM</name>
<proteinExistence type="predicted"/>
<dbReference type="AlphaFoldDB" id="A0A6P1MMC3"/>
<reference evidence="1 2" key="1">
    <citation type="submission" date="2020-01" db="EMBL/GenBank/DDBJ databases">
        <title>Genomic analysis of Aminipila sp. CBA3637.</title>
        <authorList>
            <person name="Kim Y.B."/>
            <person name="Roh S.W."/>
        </authorList>
    </citation>
    <scope>NUCLEOTIDE SEQUENCE [LARGE SCALE GENOMIC DNA]</scope>
    <source>
        <strain evidence="1 2">CBA3637</strain>
    </source>
</reference>
<accession>A0A6P1MMC3</accession>
<organism evidence="1 2">
    <name type="scientific">Aminipila terrae</name>
    <dbReference type="NCBI Taxonomy" id="2697030"/>
    <lineage>
        <taxon>Bacteria</taxon>
        <taxon>Bacillati</taxon>
        <taxon>Bacillota</taxon>
        <taxon>Clostridia</taxon>
        <taxon>Peptostreptococcales</taxon>
        <taxon>Anaerovoracaceae</taxon>
        <taxon>Aminipila</taxon>
    </lineage>
</organism>
<dbReference type="EMBL" id="CP047591">
    <property type="protein sequence ID" value="QHI73814.1"/>
    <property type="molecule type" value="Genomic_DNA"/>
</dbReference>
<evidence type="ECO:0000313" key="1">
    <source>
        <dbReference type="EMBL" id="QHI73814.1"/>
    </source>
</evidence>
<keyword evidence="2" id="KW-1185">Reference proteome</keyword>